<dbReference type="GO" id="GO:0009252">
    <property type="term" value="P:peptidoglycan biosynthetic process"/>
    <property type="evidence" value="ECO:0007669"/>
    <property type="project" value="UniProtKB-KW"/>
</dbReference>
<comment type="similarity">
    <text evidence="1">Belongs to the FemABX family.</text>
</comment>
<dbReference type="InterPro" id="IPR016181">
    <property type="entry name" value="Acyl_CoA_acyltransferase"/>
</dbReference>
<gene>
    <name evidence="8" type="ORF">C7448_10932</name>
</gene>
<keyword evidence="2 8" id="KW-0808">Transferase</keyword>
<dbReference type="InterPro" id="IPR050644">
    <property type="entry name" value="PG_Glycine_Bridge_Synth"/>
</dbReference>
<dbReference type="EMBL" id="QUNS01000009">
    <property type="protein sequence ID" value="REH45782.1"/>
    <property type="molecule type" value="Genomic_DNA"/>
</dbReference>
<dbReference type="GO" id="GO:0071555">
    <property type="term" value="P:cell wall organization"/>
    <property type="evidence" value="ECO:0007669"/>
    <property type="project" value="UniProtKB-KW"/>
</dbReference>
<organism evidence="8 9">
    <name type="scientific">Tenacibaculum gallaicum</name>
    <dbReference type="NCBI Taxonomy" id="561505"/>
    <lineage>
        <taxon>Bacteria</taxon>
        <taxon>Pseudomonadati</taxon>
        <taxon>Bacteroidota</taxon>
        <taxon>Flavobacteriia</taxon>
        <taxon>Flavobacteriales</taxon>
        <taxon>Flavobacteriaceae</taxon>
        <taxon>Tenacibaculum</taxon>
    </lineage>
</organism>
<dbReference type="PANTHER" id="PTHR36174">
    <property type="entry name" value="LIPID II:GLYCINE GLYCYLTRANSFERASE"/>
    <property type="match status" value="1"/>
</dbReference>
<keyword evidence="5" id="KW-0012">Acyltransferase</keyword>
<evidence type="ECO:0000313" key="9">
    <source>
        <dbReference type="Proteomes" id="UP000256884"/>
    </source>
</evidence>
<dbReference type="Gene3D" id="3.40.630.30">
    <property type="match status" value="1"/>
</dbReference>
<evidence type="ECO:0000256" key="6">
    <source>
        <dbReference type="ARBA" id="ARBA00023316"/>
    </source>
</evidence>
<accession>A0A3E0HHD1</accession>
<evidence type="ECO:0000256" key="1">
    <source>
        <dbReference type="ARBA" id="ARBA00009943"/>
    </source>
</evidence>
<dbReference type="SUPFAM" id="SSF55729">
    <property type="entry name" value="Acyl-CoA N-acyltransferases (Nat)"/>
    <property type="match status" value="1"/>
</dbReference>
<name>A0A3E0HHD1_9FLAO</name>
<dbReference type="GO" id="GO:0008360">
    <property type="term" value="P:regulation of cell shape"/>
    <property type="evidence" value="ECO:0007669"/>
    <property type="project" value="UniProtKB-KW"/>
</dbReference>
<keyword evidence="9" id="KW-1185">Reference proteome</keyword>
<keyword evidence="4" id="KW-0573">Peptidoglycan synthesis</keyword>
<keyword evidence="6" id="KW-0961">Cell wall biogenesis/degradation</keyword>
<dbReference type="PANTHER" id="PTHR36174:SF1">
    <property type="entry name" value="LIPID II:GLYCINE GLYCYLTRANSFERASE"/>
    <property type="match status" value="1"/>
</dbReference>
<dbReference type="RefSeq" id="WP_115901973.1">
    <property type="nucleotide sequence ID" value="NZ_QUNS01000009.1"/>
</dbReference>
<reference evidence="8 9" key="1">
    <citation type="submission" date="2018-08" db="EMBL/GenBank/DDBJ databases">
        <title>Genomic Encyclopedia of Type Strains, Phase IV (KMG-IV): sequencing the most valuable type-strain genomes for metagenomic binning, comparative biology and taxonomic classification.</title>
        <authorList>
            <person name="Goeker M."/>
        </authorList>
    </citation>
    <scope>NUCLEOTIDE SEQUENCE [LARGE SCALE GENOMIC DNA]</scope>
    <source>
        <strain evidence="8 9">DSM 18841</strain>
    </source>
</reference>
<keyword evidence="3" id="KW-0133">Cell shape</keyword>
<dbReference type="Pfam" id="PF13480">
    <property type="entry name" value="Acetyltransf_6"/>
    <property type="match status" value="1"/>
</dbReference>
<proteinExistence type="inferred from homology"/>
<evidence type="ECO:0000256" key="3">
    <source>
        <dbReference type="ARBA" id="ARBA00022960"/>
    </source>
</evidence>
<protein>
    <submittedName>
        <fullName evidence="8">Acetyltransferase (GNAT) family protein</fullName>
    </submittedName>
</protein>
<dbReference type="OrthoDB" id="9785911at2"/>
<evidence type="ECO:0000313" key="8">
    <source>
        <dbReference type="EMBL" id="REH45782.1"/>
    </source>
</evidence>
<dbReference type="GO" id="GO:0016755">
    <property type="term" value="F:aminoacyltransferase activity"/>
    <property type="evidence" value="ECO:0007669"/>
    <property type="project" value="InterPro"/>
</dbReference>
<dbReference type="AlphaFoldDB" id="A0A3E0HHD1"/>
<dbReference type="PROSITE" id="PS51191">
    <property type="entry name" value="FEMABX"/>
    <property type="match status" value="1"/>
</dbReference>
<dbReference type="InterPro" id="IPR038740">
    <property type="entry name" value="BioF2-like_GNAT_dom"/>
</dbReference>
<dbReference type="InterPro" id="IPR003447">
    <property type="entry name" value="FEMABX"/>
</dbReference>
<sequence>MSETKIIRLTEESWKEYVNASFVHDFYHTSSYNKLEKEGEPILFVYQEDNNFIALPLIIREIPDTDLFDCTSVYGYAGAIANIDINIISEELKISFQNKLNEFFVKKKIISVFSRLHPILENDKLIEGLGEVVNLNKTIAIYLKLTPEEQRKQYRKSNKYEINKLKKNNFEVVEATTKEEQDEFIDIYYETMKKVEANDYYFFSKEYFYEFLSNNCFETKLLLAKKDGEITAGAIFTITDKIIQYHLAGTKQAYARDTPMKLILDEARLLGNELKLDYLHLGGGVGGSDEDPLFRFKSGFSKESFQFKIWRYIVNKEKYEELVREKGISTDNNSFFPLYRA</sequence>
<evidence type="ECO:0000259" key="7">
    <source>
        <dbReference type="Pfam" id="PF13480"/>
    </source>
</evidence>
<evidence type="ECO:0000256" key="4">
    <source>
        <dbReference type="ARBA" id="ARBA00022984"/>
    </source>
</evidence>
<comment type="caution">
    <text evidence="8">The sequence shown here is derived from an EMBL/GenBank/DDBJ whole genome shotgun (WGS) entry which is preliminary data.</text>
</comment>
<evidence type="ECO:0000256" key="5">
    <source>
        <dbReference type="ARBA" id="ARBA00023315"/>
    </source>
</evidence>
<evidence type="ECO:0000256" key="2">
    <source>
        <dbReference type="ARBA" id="ARBA00022679"/>
    </source>
</evidence>
<dbReference type="Proteomes" id="UP000256884">
    <property type="component" value="Unassembled WGS sequence"/>
</dbReference>
<feature type="domain" description="BioF2-like acetyltransferase" evidence="7">
    <location>
        <begin position="153"/>
        <end position="284"/>
    </location>
</feature>